<protein>
    <submittedName>
        <fullName evidence="7">Uncharacterized protein</fullName>
    </submittedName>
</protein>
<dbReference type="AlphaFoldDB" id="A0AAW1PXA0"/>
<reference evidence="7 8" key="1">
    <citation type="journal article" date="2024" name="Nat. Commun.">
        <title>Phylogenomics reveals the evolutionary origins of lichenization in chlorophyte algae.</title>
        <authorList>
            <person name="Puginier C."/>
            <person name="Libourel C."/>
            <person name="Otte J."/>
            <person name="Skaloud P."/>
            <person name="Haon M."/>
            <person name="Grisel S."/>
            <person name="Petersen M."/>
            <person name="Berrin J.G."/>
            <person name="Delaux P.M."/>
            <person name="Dal Grande F."/>
            <person name="Keller J."/>
        </authorList>
    </citation>
    <scope>NUCLEOTIDE SEQUENCE [LARGE SCALE GENOMIC DNA]</scope>
    <source>
        <strain evidence="7 8">SAG 2043</strain>
    </source>
</reference>
<dbReference type="GO" id="GO:0015031">
    <property type="term" value="P:protein transport"/>
    <property type="evidence" value="ECO:0007669"/>
    <property type="project" value="UniProtKB-KW"/>
</dbReference>
<dbReference type="GO" id="GO:0005771">
    <property type="term" value="C:multivesicular body"/>
    <property type="evidence" value="ECO:0007669"/>
    <property type="project" value="TreeGrafter"/>
</dbReference>
<evidence type="ECO:0000256" key="2">
    <source>
        <dbReference type="ARBA" id="ARBA00006190"/>
    </source>
</evidence>
<dbReference type="InterPro" id="IPR005024">
    <property type="entry name" value="Snf7_fam"/>
</dbReference>
<keyword evidence="6" id="KW-0472">Membrane</keyword>
<dbReference type="PANTHER" id="PTHR22761:SF5">
    <property type="entry name" value="CHARGED MULTIVESICULAR BODY PROTEIN 6"/>
    <property type="match status" value="1"/>
</dbReference>
<comment type="similarity">
    <text evidence="2">Belongs to the SNF7 family.</text>
</comment>
<name>A0AAW1PXA0_9CHLO</name>
<evidence type="ECO:0000313" key="7">
    <source>
        <dbReference type="EMBL" id="KAK9812682.1"/>
    </source>
</evidence>
<dbReference type="Gene3D" id="1.10.287.1060">
    <property type="entry name" value="ESAT-6-like"/>
    <property type="match status" value="1"/>
</dbReference>
<comment type="caution">
    <text evidence="7">The sequence shown here is derived from an EMBL/GenBank/DDBJ whole genome shotgun (WGS) entry which is preliminary data.</text>
</comment>
<evidence type="ECO:0000256" key="3">
    <source>
        <dbReference type="ARBA" id="ARBA00022448"/>
    </source>
</evidence>
<dbReference type="GO" id="GO:0032511">
    <property type="term" value="P:late endosome to vacuole transport via multivesicular body sorting pathway"/>
    <property type="evidence" value="ECO:0007669"/>
    <property type="project" value="TreeGrafter"/>
</dbReference>
<evidence type="ECO:0000256" key="6">
    <source>
        <dbReference type="ARBA" id="ARBA00023136"/>
    </source>
</evidence>
<organism evidence="7 8">
    <name type="scientific">[Myrmecia] bisecta</name>
    <dbReference type="NCBI Taxonomy" id="41462"/>
    <lineage>
        <taxon>Eukaryota</taxon>
        <taxon>Viridiplantae</taxon>
        <taxon>Chlorophyta</taxon>
        <taxon>core chlorophytes</taxon>
        <taxon>Trebouxiophyceae</taxon>
        <taxon>Trebouxiales</taxon>
        <taxon>Trebouxiaceae</taxon>
        <taxon>Myrmecia</taxon>
    </lineage>
</organism>
<keyword evidence="4" id="KW-0967">Endosome</keyword>
<dbReference type="PANTHER" id="PTHR22761">
    <property type="entry name" value="CHARGED MULTIVESICULAR BODY PROTEIN"/>
    <property type="match status" value="1"/>
</dbReference>
<proteinExistence type="inferred from homology"/>
<dbReference type="EMBL" id="JALJOR010000008">
    <property type="protein sequence ID" value="KAK9812682.1"/>
    <property type="molecule type" value="Genomic_DNA"/>
</dbReference>
<keyword evidence="8" id="KW-1185">Reference proteome</keyword>
<accession>A0AAW1PXA0</accession>
<dbReference type="GO" id="GO:0006900">
    <property type="term" value="P:vesicle budding from membrane"/>
    <property type="evidence" value="ECO:0007669"/>
    <property type="project" value="TreeGrafter"/>
</dbReference>
<keyword evidence="5" id="KW-0653">Protein transport</keyword>
<sequence>MGNLFAKHTGAKITDSDRAVLTLKTQRRKLTVERKRIEGVIEREVKVAKELIAQKKRERALLALKKKKLQEAQLDKLDAWLLNVEQMLANVESAARQSKLFSAMKQGHAALKELQKEVTVEDVEQLMEDTAEAKEYEDRVRQLLGESLSADEDAAALAELDAMEAEFLKAEIEEEMPAAPTHEVEAPIVEAAAQQEGVEALADPVEQLRQAANQREGRVLAVEEPIPA</sequence>
<evidence type="ECO:0000256" key="1">
    <source>
        <dbReference type="ARBA" id="ARBA00004608"/>
    </source>
</evidence>
<dbReference type="Pfam" id="PF03357">
    <property type="entry name" value="Snf7"/>
    <property type="match status" value="1"/>
</dbReference>
<evidence type="ECO:0000256" key="5">
    <source>
        <dbReference type="ARBA" id="ARBA00022927"/>
    </source>
</evidence>
<evidence type="ECO:0000313" key="8">
    <source>
        <dbReference type="Proteomes" id="UP001489004"/>
    </source>
</evidence>
<gene>
    <name evidence="7" type="ORF">WJX72_001804</name>
</gene>
<dbReference type="Proteomes" id="UP001489004">
    <property type="component" value="Unassembled WGS sequence"/>
</dbReference>
<keyword evidence="3" id="KW-0813">Transport</keyword>
<comment type="subcellular location">
    <subcellularLocation>
        <location evidence="1">Endosome membrane</location>
    </subcellularLocation>
</comment>
<dbReference type="GO" id="GO:0000815">
    <property type="term" value="C:ESCRT III complex"/>
    <property type="evidence" value="ECO:0007669"/>
    <property type="project" value="TreeGrafter"/>
</dbReference>
<evidence type="ECO:0000256" key="4">
    <source>
        <dbReference type="ARBA" id="ARBA00022753"/>
    </source>
</evidence>